<evidence type="ECO:0000313" key="5">
    <source>
        <dbReference type="Proteomes" id="UP001652431"/>
    </source>
</evidence>
<evidence type="ECO:0000259" key="3">
    <source>
        <dbReference type="PROSITE" id="PS51186"/>
    </source>
</evidence>
<comment type="caution">
    <text evidence="4">The sequence shown here is derived from an EMBL/GenBank/DDBJ whole genome shotgun (WGS) entry which is preliminary data.</text>
</comment>
<proteinExistence type="predicted"/>
<dbReference type="PANTHER" id="PTHR10908:SF0">
    <property type="entry name" value="SEROTONIN N-ACETYLTRANSFERASE"/>
    <property type="match status" value="1"/>
</dbReference>
<accession>A0ABT2RPA8</accession>
<dbReference type="InterPro" id="IPR051635">
    <property type="entry name" value="SNAT-like"/>
</dbReference>
<evidence type="ECO:0000256" key="1">
    <source>
        <dbReference type="ARBA" id="ARBA00022679"/>
    </source>
</evidence>
<gene>
    <name evidence="4" type="ORF">OCV99_11960</name>
</gene>
<protein>
    <submittedName>
        <fullName evidence="4">GNAT family N-acetyltransferase</fullName>
    </submittedName>
</protein>
<sequence>MKYGLSDYAFYEKYEFRFIRPEEAEAAAEIEAICFPPSETCTLDIMKERVSLAGDCFLVAIDRETGRMIGFVNGLCTNEWSLRDELFTDTSLHDPDGCNIMICSVAVLPEYRKQGIAREMMWEFLRKQQAQGRKQAVLTCVPSKVKMYKKFGFVDRGESESTWGGEKWHEMFCTLNL</sequence>
<keyword evidence="2" id="KW-0012">Acyltransferase</keyword>
<name>A0ABT2RPA8_9FIRM</name>
<dbReference type="Gene3D" id="3.40.630.30">
    <property type="match status" value="1"/>
</dbReference>
<evidence type="ECO:0000256" key="2">
    <source>
        <dbReference type="ARBA" id="ARBA00023315"/>
    </source>
</evidence>
<evidence type="ECO:0000313" key="4">
    <source>
        <dbReference type="EMBL" id="MCU6687243.1"/>
    </source>
</evidence>
<feature type="domain" description="N-acetyltransferase" evidence="3">
    <location>
        <begin position="14"/>
        <end position="174"/>
    </location>
</feature>
<organism evidence="4 5">
    <name type="scientific">Dorea acetigenes</name>
    <dbReference type="NCBI Taxonomy" id="2981787"/>
    <lineage>
        <taxon>Bacteria</taxon>
        <taxon>Bacillati</taxon>
        <taxon>Bacillota</taxon>
        <taxon>Clostridia</taxon>
        <taxon>Lachnospirales</taxon>
        <taxon>Lachnospiraceae</taxon>
        <taxon>Dorea</taxon>
    </lineage>
</organism>
<dbReference type="EMBL" id="JAOQJU010000015">
    <property type="protein sequence ID" value="MCU6687243.1"/>
    <property type="molecule type" value="Genomic_DNA"/>
</dbReference>
<dbReference type="PROSITE" id="PS51186">
    <property type="entry name" value="GNAT"/>
    <property type="match status" value="1"/>
</dbReference>
<reference evidence="4 5" key="1">
    <citation type="journal article" date="2021" name="ISME Commun">
        <title>Automated analysis of genomic sequences facilitates high-throughput and comprehensive description of bacteria.</title>
        <authorList>
            <person name="Hitch T.C.A."/>
        </authorList>
    </citation>
    <scope>NUCLEOTIDE SEQUENCE [LARGE SCALE GENOMIC DNA]</scope>
    <source>
        <strain evidence="4 5">Sanger_03</strain>
    </source>
</reference>
<keyword evidence="5" id="KW-1185">Reference proteome</keyword>
<dbReference type="InterPro" id="IPR016181">
    <property type="entry name" value="Acyl_CoA_acyltransferase"/>
</dbReference>
<dbReference type="SUPFAM" id="SSF55729">
    <property type="entry name" value="Acyl-CoA N-acyltransferases (Nat)"/>
    <property type="match status" value="1"/>
</dbReference>
<dbReference type="PANTHER" id="PTHR10908">
    <property type="entry name" value="SEROTONIN N-ACETYLTRANSFERASE"/>
    <property type="match status" value="1"/>
</dbReference>
<dbReference type="CDD" id="cd04301">
    <property type="entry name" value="NAT_SF"/>
    <property type="match status" value="1"/>
</dbReference>
<dbReference type="Pfam" id="PF00583">
    <property type="entry name" value="Acetyltransf_1"/>
    <property type="match status" value="1"/>
</dbReference>
<dbReference type="InterPro" id="IPR000182">
    <property type="entry name" value="GNAT_dom"/>
</dbReference>
<dbReference type="Proteomes" id="UP001652431">
    <property type="component" value="Unassembled WGS sequence"/>
</dbReference>
<keyword evidence="1" id="KW-0808">Transferase</keyword>